<dbReference type="EMBL" id="QJKJ01000601">
    <property type="protein sequence ID" value="RDY11661.1"/>
    <property type="molecule type" value="Genomic_DNA"/>
</dbReference>
<evidence type="ECO:0000256" key="1">
    <source>
        <dbReference type="SAM" id="MobiDB-lite"/>
    </source>
</evidence>
<dbReference type="PANTHER" id="PTHR35046:SF9">
    <property type="entry name" value="RNA-DIRECTED DNA POLYMERASE"/>
    <property type="match status" value="1"/>
</dbReference>
<dbReference type="InterPro" id="IPR012337">
    <property type="entry name" value="RNaseH-like_sf"/>
</dbReference>
<gene>
    <name evidence="2" type="ORF">CR513_03651</name>
</gene>
<evidence type="ECO:0008006" key="4">
    <source>
        <dbReference type="Google" id="ProtNLM"/>
    </source>
</evidence>
<protein>
    <recommendedName>
        <fullName evidence="4">Integrase zinc-binding domain-containing protein</fullName>
    </recommendedName>
</protein>
<dbReference type="OrthoDB" id="1938712at2759"/>
<feature type="non-terminal residue" evidence="2">
    <location>
        <position position="1"/>
    </location>
</feature>
<sequence length="310" mass="34702">MKRDVHHVYERCLTCKKAKSKASFKGLYTPLPIPTAPLIDISMDFVFGLPRTEKGRDSIFVVAKFSRMAHSIPCHKSDDASYVANLFFREVSIVSDKDTKFLNHFRRPSRNMSSLDGWLDRGGEKDAITASKGSQGDYISLNLRASLWVQPFVPFGLNTITCTVQSQPRSYVYGLIYGTESEELQQKVTLSRYDDPNLRTNSLQEGEFDTNQEDQDKPTKDVGQTSEESLQGSLTKGRLKKLEAKAGRTLEPRFDMLSPMDALLEASISIVFGCKLRKSLWTLDQARGPLDVAIEATTMSLDTNAEATLP</sequence>
<organism evidence="2 3">
    <name type="scientific">Mucuna pruriens</name>
    <name type="common">Velvet bean</name>
    <name type="synonym">Dolichos pruriens</name>
    <dbReference type="NCBI Taxonomy" id="157652"/>
    <lineage>
        <taxon>Eukaryota</taxon>
        <taxon>Viridiplantae</taxon>
        <taxon>Streptophyta</taxon>
        <taxon>Embryophyta</taxon>
        <taxon>Tracheophyta</taxon>
        <taxon>Spermatophyta</taxon>
        <taxon>Magnoliopsida</taxon>
        <taxon>eudicotyledons</taxon>
        <taxon>Gunneridae</taxon>
        <taxon>Pentapetalae</taxon>
        <taxon>rosids</taxon>
        <taxon>fabids</taxon>
        <taxon>Fabales</taxon>
        <taxon>Fabaceae</taxon>
        <taxon>Papilionoideae</taxon>
        <taxon>50 kb inversion clade</taxon>
        <taxon>NPAAA clade</taxon>
        <taxon>indigoferoid/millettioid clade</taxon>
        <taxon>Phaseoleae</taxon>
        <taxon>Mucuna</taxon>
    </lineage>
</organism>
<feature type="region of interest" description="Disordered" evidence="1">
    <location>
        <begin position="195"/>
        <end position="235"/>
    </location>
</feature>
<dbReference type="SUPFAM" id="SSF53098">
    <property type="entry name" value="Ribonuclease H-like"/>
    <property type="match status" value="1"/>
</dbReference>
<name>A0A371I9F5_MUCPR</name>
<feature type="compositionally biased region" description="Polar residues" evidence="1">
    <location>
        <begin position="222"/>
        <end position="234"/>
    </location>
</feature>
<comment type="caution">
    <text evidence="2">The sequence shown here is derived from an EMBL/GenBank/DDBJ whole genome shotgun (WGS) entry which is preliminary data.</text>
</comment>
<accession>A0A371I9F5</accession>
<evidence type="ECO:0000313" key="2">
    <source>
        <dbReference type="EMBL" id="RDY11661.1"/>
    </source>
</evidence>
<dbReference type="PANTHER" id="PTHR35046">
    <property type="entry name" value="ZINC KNUCKLE (CCHC-TYPE) FAMILY PROTEIN"/>
    <property type="match status" value="1"/>
</dbReference>
<dbReference type="Proteomes" id="UP000257109">
    <property type="component" value="Unassembled WGS sequence"/>
</dbReference>
<dbReference type="AlphaFoldDB" id="A0A371I9F5"/>
<reference evidence="2" key="1">
    <citation type="submission" date="2018-05" db="EMBL/GenBank/DDBJ databases">
        <title>Draft genome of Mucuna pruriens seed.</title>
        <authorList>
            <person name="Nnadi N.E."/>
            <person name="Vos R."/>
            <person name="Hasami M.H."/>
            <person name="Devisetty U.K."/>
            <person name="Aguiy J.C."/>
        </authorList>
    </citation>
    <scope>NUCLEOTIDE SEQUENCE [LARGE SCALE GENOMIC DNA]</scope>
    <source>
        <strain evidence="2">JCA_2017</strain>
    </source>
</reference>
<proteinExistence type="predicted"/>
<evidence type="ECO:0000313" key="3">
    <source>
        <dbReference type="Proteomes" id="UP000257109"/>
    </source>
</evidence>
<dbReference type="STRING" id="157652.A0A371I9F5"/>
<keyword evidence="3" id="KW-1185">Reference proteome</keyword>